<keyword evidence="2" id="KW-1133">Transmembrane helix</keyword>
<dbReference type="InterPro" id="IPR021514">
    <property type="entry name" value="DUF3176"/>
</dbReference>
<reference evidence="3 4" key="1">
    <citation type="submission" date="2024-06" db="EMBL/GenBank/DDBJ databases">
        <title>Complete genome of Phlyctema vagabunda strain 19-DSS-EL-015.</title>
        <authorList>
            <person name="Fiorenzani C."/>
        </authorList>
    </citation>
    <scope>NUCLEOTIDE SEQUENCE [LARGE SCALE GENOMIC DNA]</scope>
    <source>
        <strain evidence="3 4">19-DSS-EL-015</strain>
    </source>
</reference>
<keyword evidence="4" id="KW-1185">Reference proteome</keyword>
<feature type="compositionally biased region" description="Basic and acidic residues" evidence="1">
    <location>
        <begin position="96"/>
        <end position="106"/>
    </location>
</feature>
<feature type="compositionally biased region" description="Basic residues" evidence="1">
    <location>
        <begin position="1"/>
        <end position="10"/>
    </location>
</feature>
<accession>A0ABR4P6D2</accession>
<feature type="transmembrane region" description="Helical" evidence="2">
    <location>
        <begin position="121"/>
        <end position="142"/>
    </location>
</feature>
<gene>
    <name evidence="3" type="ORF">PVAG01_09092</name>
</gene>
<name>A0ABR4P6D2_9HELO</name>
<feature type="compositionally biased region" description="Polar residues" evidence="1">
    <location>
        <begin position="75"/>
        <end position="92"/>
    </location>
</feature>
<protein>
    <submittedName>
        <fullName evidence="3">Uncharacterized protein</fullName>
    </submittedName>
</protein>
<dbReference type="Proteomes" id="UP001629113">
    <property type="component" value="Unassembled WGS sequence"/>
</dbReference>
<evidence type="ECO:0000256" key="1">
    <source>
        <dbReference type="SAM" id="MobiDB-lite"/>
    </source>
</evidence>
<dbReference type="EMBL" id="JBFCZG010000008">
    <property type="protein sequence ID" value="KAL3418871.1"/>
    <property type="molecule type" value="Genomic_DNA"/>
</dbReference>
<evidence type="ECO:0000313" key="3">
    <source>
        <dbReference type="EMBL" id="KAL3418871.1"/>
    </source>
</evidence>
<keyword evidence="2" id="KW-0472">Membrane</keyword>
<proteinExistence type="predicted"/>
<comment type="caution">
    <text evidence="3">The sequence shown here is derived from an EMBL/GenBank/DDBJ whole genome shotgun (WGS) entry which is preliminary data.</text>
</comment>
<feature type="region of interest" description="Disordered" evidence="1">
    <location>
        <begin position="1"/>
        <end position="106"/>
    </location>
</feature>
<feature type="transmembrane region" description="Helical" evidence="2">
    <location>
        <begin position="154"/>
        <end position="175"/>
    </location>
</feature>
<evidence type="ECO:0000313" key="4">
    <source>
        <dbReference type="Proteomes" id="UP001629113"/>
    </source>
</evidence>
<sequence length="670" mass="72716">MSQDHHHHYHPVSAEEPARQPPTTSSLISSREPGGDGPNQSVSREEPSQRPVSIHSAQSPHGLLALSEKNDKVHSTQIEEQAQQPSHSTTPLDHSPTSKEDLRASAQEKRWQPGFFHNVPWLGLVSLLLVLCSIIASAIILVVSNGDEISSWKVAPSVIFAILAALSTACLNTALSSGLNISWWHQMLNGAPLTDVHRFWDHRNNLWAAVTSGSQFTFIAAATICVTVAAIEGPLLQRASTVRTRAVPKPVTLQVAMAVNVPSGYTADVTGESSYPTNPSSAFSGVFKGYTNRDAVTSGFDGCPNTCTASIPGVGFEIDCLPSNITTWTWDQYREYSNEGVAMTQFYTQTTWWIEGIDDPSYTGIAPTGSYEYLTLQASWANNTANTYTQRICNLSLAVVSYPIRITNGTTSLELPAGTNPEVMAKLPTARTPQGWSASKSTTLGGFGLIGDISAGAEGPFFSNVTMIDNGALALNKLYGLTPFAWSNPVNPNWQVNQPSAAGYAWRDPVDDILSAYHDIMFRLALQIGHNASLVPPMVLNGMKYMSARSVNATQIVVESYYVSRYDFLGGAVAVVLLAFLSVGFIFHGWWHIGRPTTLSPLETAKAFGAPLLAECNSNATIKEIVRCVNDKHVRYGVGKMDDLRDDVSMLQLAEGDEVYTPRSGMAFQR</sequence>
<feature type="transmembrane region" description="Helical" evidence="2">
    <location>
        <begin position="206"/>
        <end position="231"/>
    </location>
</feature>
<organism evidence="3 4">
    <name type="scientific">Phlyctema vagabunda</name>
    <dbReference type="NCBI Taxonomy" id="108571"/>
    <lineage>
        <taxon>Eukaryota</taxon>
        <taxon>Fungi</taxon>
        <taxon>Dikarya</taxon>
        <taxon>Ascomycota</taxon>
        <taxon>Pezizomycotina</taxon>
        <taxon>Leotiomycetes</taxon>
        <taxon>Helotiales</taxon>
        <taxon>Dermateaceae</taxon>
        <taxon>Phlyctema</taxon>
    </lineage>
</organism>
<dbReference type="PANTHER" id="PTHR37576:SF2">
    <property type="entry name" value="DEFECT AT LOW TEMPERATURE PROTEIN 1"/>
    <property type="match status" value="1"/>
</dbReference>
<dbReference type="PANTHER" id="PTHR37576">
    <property type="entry name" value="DEFECT AT LOW TEMPERATURE PROTEIN 1"/>
    <property type="match status" value="1"/>
</dbReference>
<dbReference type="Pfam" id="PF11374">
    <property type="entry name" value="DUF3176"/>
    <property type="match status" value="1"/>
</dbReference>
<feature type="transmembrane region" description="Helical" evidence="2">
    <location>
        <begin position="568"/>
        <end position="591"/>
    </location>
</feature>
<keyword evidence="2" id="KW-0812">Transmembrane</keyword>
<evidence type="ECO:0000256" key="2">
    <source>
        <dbReference type="SAM" id="Phobius"/>
    </source>
</evidence>